<evidence type="ECO:0000256" key="2">
    <source>
        <dbReference type="SAM" id="Phobius"/>
    </source>
</evidence>
<name>A0A2M7B842_9BACT</name>
<sequence length="107" mass="11993">MPMFNKLSSKQKILLAIILWAIVFIINGYYFYFNQIKKAKISQKQEFPEEVSSATSTPFFEEIIQSLTVPTTSTSSKPSIIENLSAPKTSKPTTTSEDLIKSLTAPK</sequence>
<dbReference type="Proteomes" id="UP000230131">
    <property type="component" value="Unassembled WGS sequence"/>
</dbReference>
<evidence type="ECO:0000256" key="1">
    <source>
        <dbReference type="SAM" id="MobiDB-lite"/>
    </source>
</evidence>
<organism evidence="3 4">
    <name type="scientific">Candidatus Wolfebacteria bacterium CG03_land_8_20_14_0_80_36_15</name>
    <dbReference type="NCBI Taxonomy" id="1975067"/>
    <lineage>
        <taxon>Bacteria</taxon>
        <taxon>Candidatus Wolfeibacteriota</taxon>
    </lineage>
</organism>
<keyword evidence="2" id="KW-1133">Transmembrane helix</keyword>
<feature type="region of interest" description="Disordered" evidence="1">
    <location>
        <begin position="71"/>
        <end position="107"/>
    </location>
</feature>
<comment type="caution">
    <text evidence="3">The sequence shown here is derived from an EMBL/GenBank/DDBJ whole genome shotgun (WGS) entry which is preliminary data.</text>
</comment>
<evidence type="ECO:0000313" key="4">
    <source>
        <dbReference type="Proteomes" id="UP000230131"/>
    </source>
</evidence>
<reference evidence="4" key="1">
    <citation type="submission" date="2017-09" db="EMBL/GenBank/DDBJ databases">
        <title>Depth-based differentiation of microbial function through sediment-hosted aquifers and enrichment of novel symbionts in the deep terrestrial subsurface.</title>
        <authorList>
            <person name="Probst A.J."/>
            <person name="Ladd B."/>
            <person name="Jarett J.K."/>
            <person name="Geller-Mcgrath D.E."/>
            <person name="Sieber C.M.K."/>
            <person name="Emerson J.B."/>
            <person name="Anantharaman K."/>
            <person name="Thomas B.C."/>
            <person name="Malmstrom R."/>
            <person name="Stieglmeier M."/>
            <person name="Klingl A."/>
            <person name="Woyke T."/>
            <person name="Ryan C.M."/>
            <person name="Banfield J.F."/>
        </authorList>
    </citation>
    <scope>NUCLEOTIDE SEQUENCE [LARGE SCALE GENOMIC DNA]</scope>
</reference>
<dbReference type="AlphaFoldDB" id="A0A2M7B842"/>
<accession>A0A2M7B842</accession>
<keyword evidence="2" id="KW-0812">Transmembrane</keyword>
<evidence type="ECO:0000313" key="3">
    <source>
        <dbReference type="EMBL" id="PIU99262.1"/>
    </source>
</evidence>
<keyword evidence="2" id="KW-0472">Membrane</keyword>
<dbReference type="EMBL" id="PEVH01000022">
    <property type="protein sequence ID" value="PIU99262.1"/>
    <property type="molecule type" value="Genomic_DNA"/>
</dbReference>
<feature type="compositionally biased region" description="Low complexity" evidence="1">
    <location>
        <begin position="87"/>
        <end position="96"/>
    </location>
</feature>
<protein>
    <submittedName>
        <fullName evidence="3">Uncharacterized protein</fullName>
    </submittedName>
</protein>
<feature type="transmembrane region" description="Helical" evidence="2">
    <location>
        <begin position="12"/>
        <end position="32"/>
    </location>
</feature>
<proteinExistence type="predicted"/>
<gene>
    <name evidence="3" type="ORF">COS59_00685</name>
</gene>